<evidence type="ECO:0000256" key="1">
    <source>
        <dbReference type="SAM" id="MobiDB-lite"/>
    </source>
</evidence>
<feature type="compositionally biased region" description="Low complexity" evidence="1">
    <location>
        <begin position="334"/>
        <end position="350"/>
    </location>
</feature>
<protein>
    <submittedName>
        <fullName evidence="3">Uncharacterized protein</fullName>
    </submittedName>
</protein>
<feature type="compositionally biased region" description="Low complexity" evidence="1">
    <location>
        <begin position="425"/>
        <end position="436"/>
    </location>
</feature>
<comment type="caution">
    <text evidence="3">The sequence shown here is derived from an EMBL/GenBank/DDBJ whole genome shotgun (WGS) entry which is preliminary data.</text>
</comment>
<feature type="chain" id="PRO_5047521213" evidence="2">
    <location>
        <begin position="19"/>
        <end position="587"/>
    </location>
</feature>
<keyword evidence="4" id="KW-1185">Reference proteome</keyword>
<keyword evidence="2" id="KW-0732">Signal</keyword>
<evidence type="ECO:0000256" key="2">
    <source>
        <dbReference type="SAM" id="SignalP"/>
    </source>
</evidence>
<feature type="compositionally biased region" description="Low complexity" evidence="1">
    <location>
        <begin position="263"/>
        <end position="287"/>
    </location>
</feature>
<feature type="signal peptide" evidence="2">
    <location>
        <begin position="1"/>
        <end position="18"/>
    </location>
</feature>
<dbReference type="EMBL" id="JAVRRR010000745">
    <property type="protein sequence ID" value="KAK5140663.1"/>
    <property type="molecule type" value="Genomic_DNA"/>
</dbReference>
<feature type="compositionally biased region" description="Low complexity" evidence="1">
    <location>
        <begin position="444"/>
        <end position="463"/>
    </location>
</feature>
<feature type="compositionally biased region" description="Polar residues" evidence="1">
    <location>
        <begin position="324"/>
        <end position="333"/>
    </location>
</feature>
<dbReference type="Proteomes" id="UP001308179">
    <property type="component" value="Unassembled WGS sequence"/>
</dbReference>
<reference evidence="3 4" key="1">
    <citation type="submission" date="2023-08" db="EMBL/GenBank/DDBJ databases">
        <title>Black Yeasts Isolated from many extreme environments.</title>
        <authorList>
            <person name="Coleine C."/>
            <person name="Stajich J.E."/>
            <person name="Selbmann L."/>
        </authorList>
    </citation>
    <scope>NUCLEOTIDE SEQUENCE [LARGE SCALE GENOMIC DNA]</scope>
    <source>
        <strain evidence="3 4">CCFEE 5386</strain>
    </source>
</reference>
<feature type="compositionally biased region" description="Polar residues" evidence="1">
    <location>
        <begin position="253"/>
        <end position="262"/>
    </location>
</feature>
<gene>
    <name evidence="3" type="ORF">LTR32_006593</name>
</gene>
<feature type="region of interest" description="Disordered" evidence="1">
    <location>
        <begin position="247"/>
        <end position="287"/>
    </location>
</feature>
<feature type="compositionally biased region" description="Low complexity" evidence="1">
    <location>
        <begin position="314"/>
        <end position="323"/>
    </location>
</feature>
<evidence type="ECO:0000313" key="4">
    <source>
        <dbReference type="Proteomes" id="UP001308179"/>
    </source>
</evidence>
<accession>A0ABR0KZJ8</accession>
<proteinExistence type="predicted"/>
<evidence type="ECO:0000313" key="3">
    <source>
        <dbReference type="EMBL" id="KAK5140663.1"/>
    </source>
</evidence>
<feature type="region of interest" description="Disordered" evidence="1">
    <location>
        <begin position="425"/>
        <end position="466"/>
    </location>
</feature>
<feature type="region of interest" description="Disordered" evidence="1">
    <location>
        <begin position="314"/>
        <end position="382"/>
    </location>
</feature>
<feature type="region of interest" description="Disordered" evidence="1">
    <location>
        <begin position="175"/>
        <end position="207"/>
    </location>
</feature>
<organism evidence="3 4">
    <name type="scientific">Rachicladosporium monterosium</name>
    <dbReference type="NCBI Taxonomy" id="1507873"/>
    <lineage>
        <taxon>Eukaryota</taxon>
        <taxon>Fungi</taxon>
        <taxon>Dikarya</taxon>
        <taxon>Ascomycota</taxon>
        <taxon>Pezizomycotina</taxon>
        <taxon>Dothideomycetes</taxon>
        <taxon>Dothideomycetidae</taxon>
        <taxon>Cladosporiales</taxon>
        <taxon>Cladosporiaceae</taxon>
        <taxon>Rachicladosporium</taxon>
    </lineage>
</organism>
<feature type="compositionally biased region" description="Polar residues" evidence="1">
    <location>
        <begin position="365"/>
        <end position="382"/>
    </location>
</feature>
<name>A0ABR0KZJ8_9PEZI</name>
<sequence>MLFLTLTLLSCFCDSTAARPSRFRRQTAPPIEQYLEQVNAARYAVDVLQVNNATNVCNSPNSTSEWDGAAYDPVLAEQLVCESAIGIVVFPDLNIAATNLDLVFTALQNVQQTQHSNLDAQTCAGFDPSTLDAAGLDGEVIVSVICSAATSSSAVPLSAFTPVPAVASGASSFTLSSSTPPYPSASTSSGGSSQTSAALASSQAPGSTSVLTTGLVTVTSLSASPSPAPGSVSSDASPDTTAVSIVASSTASNETVSTELPGSQTSGISSIPISTTPSTDSAPAASNTTFSASNSLPIAAFGSFSVSVPLPSTVSMSTTTTSPADVSSATTEQPSNLTTVTPTTNEPTSSDTSATLETASIPPGSLNNTSLTPMSASPVASSDVSNSATLVSPMWSGSAVALSNSSTSSSILTLVPMTASGATSRASTAYQQTTSSSPPPSAIPPSDSTSLTMPPSPSTISLLPVPPPPANTTPLASFGMAALAQVTITIYETVWVAAIFPTPAASPLPSPVNDAAESITLSDIANVPITGTVTTLGTWSPTDTISQAAPIYIEPTAAVLSSTDTEATSKTIVATPGTCTCAQTGSP</sequence>